<dbReference type="PANTHER" id="PTHR47691:SF3">
    <property type="entry name" value="HTH-TYPE TRANSCRIPTIONAL REGULATOR RV0890C-RELATED"/>
    <property type="match status" value="1"/>
</dbReference>
<sequence>MERGGENSVPGTVHGQVVQAGSVGEVHYHQRTPEPVIPHQLPPAPKLFTSRRRELAVLDGWLANDEAMVAVVSGPGGVGKTSLALRWLHTTRSRFPDGQLYVDLGAHSSEGPITPETALEWFLLALGVQAADIPPGLSRRQAMFRTVTAERSVSVLLDNAVSAAQVRPLLPTSPRSAVVVTSRWRLSGLAADGARFVDVESFDVESSLELLARAVGPRVASEPDAARELAELCGGLPIALSVVGARLSTRPRRTLSKEVGSLQSGRLAGLTLEDGISVEAVFDLSYVELPPRHARAYRLCALHPGASFGIDAAAAAVGEPVSEVEPVLAGLVEKNLLTEVGDERFRFHDLLRLHARQQAEWDSAAQRNAASRRVVEWYLDRLVGADLALRPTRHRVGPRFHGGVAPLESPRAALAWLDDERVNVREACRLAADQAWDDLTWQFCEAMWGYFLHTRHYDDWFALHELGVPAAVRTGNRAAEAKLRAQLAYTYSGLRQFSEAEREGLRALEIAEQDGDRQGMAVALTELGGVLQGVGELENALERLSRARAIRRDIGPRRAEALCGRRVGEVLAELGRDDEAGAELAAAAETMADLGDHVGQARCLVSVGVIHLRRKRPAQALSHLESALDVLRRVGSPFYEAETLALLGEAAEGIGDLPVARNHYAQALGLFAAAGNPKATTMKARLAALGEP</sequence>
<organism evidence="2 3">
    <name type="scientific">Saccharothrix australiensis</name>
    <dbReference type="NCBI Taxonomy" id="2072"/>
    <lineage>
        <taxon>Bacteria</taxon>
        <taxon>Bacillati</taxon>
        <taxon>Actinomycetota</taxon>
        <taxon>Actinomycetes</taxon>
        <taxon>Pseudonocardiales</taxon>
        <taxon>Pseudonocardiaceae</taxon>
        <taxon>Saccharothrix</taxon>
    </lineage>
</organism>
<evidence type="ECO:0000259" key="1">
    <source>
        <dbReference type="Pfam" id="PF00931"/>
    </source>
</evidence>
<proteinExistence type="predicted"/>
<dbReference type="Proteomes" id="UP000282084">
    <property type="component" value="Unassembled WGS sequence"/>
</dbReference>
<dbReference type="PRINTS" id="PR00364">
    <property type="entry name" value="DISEASERSIST"/>
</dbReference>
<dbReference type="SMART" id="SM00028">
    <property type="entry name" value="TPR"/>
    <property type="match status" value="4"/>
</dbReference>
<dbReference type="Gene3D" id="3.40.50.300">
    <property type="entry name" value="P-loop containing nucleotide triphosphate hydrolases"/>
    <property type="match status" value="1"/>
</dbReference>
<dbReference type="SUPFAM" id="SSF52540">
    <property type="entry name" value="P-loop containing nucleoside triphosphate hydrolases"/>
    <property type="match status" value="1"/>
</dbReference>
<dbReference type="PANTHER" id="PTHR47691">
    <property type="entry name" value="REGULATOR-RELATED"/>
    <property type="match status" value="1"/>
</dbReference>
<gene>
    <name evidence="2" type="ORF">C8E97_4741</name>
</gene>
<reference evidence="2 3" key="1">
    <citation type="submission" date="2018-10" db="EMBL/GenBank/DDBJ databases">
        <title>Sequencing the genomes of 1000 actinobacteria strains.</title>
        <authorList>
            <person name="Klenk H.-P."/>
        </authorList>
    </citation>
    <scope>NUCLEOTIDE SEQUENCE [LARGE SCALE GENOMIC DNA]</scope>
    <source>
        <strain evidence="2 3">DSM 43800</strain>
    </source>
</reference>
<name>A0A495W5W6_9PSEU</name>
<accession>A0A495W5W6</accession>
<evidence type="ECO:0000313" key="3">
    <source>
        <dbReference type="Proteomes" id="UP000282084"/>
    </source>
</evidence>
<dbReference type="InterPro" id="IPR002182">
    <property type="entry name" value="NB-ARC"/>
</dbReference>
<dbReference type="Pfam" id="PF13424">
    <property type="entry name" value="TPR_12"/>
    <property type="match status" value="1"/>
</dbReference>
<dbReference type="Gene3D" id="1.25.40.10">
    <property type="entry name" value="Tetratricopeptide repeat domain"/>
    <property type="match status" value="1"/>
</dbReference>
<keyword evidence="3" id="KW-1185">Reference proteome</keyword>
<dbReference type="InterPro" id="IPR042197">
    <property type="entry name" value="Apaf_helical"/>
</dbReference>
<dbReference type="Pfam" id="PF00931">
    <property type="entry name" value="NB-ARC"/>
    <property type="match status" value="1"/>
</dbReference>
<dbReference type="InterPro" id="IPR019734">
    <property type="entry name" value="TPR_rpt"/>
</dbReference>
<dbReference type="InterPro" id="IPR011990">
    <property type="entry name" value="TPR-like_helical_dom_sf"/>
</dbReference>
<feature type="domain" description="NB-ARC" evidence="1">
    <location>
        <begin position="58"/>
        <end position="218"/>
    </location>
</feature>
<dbReference type="EMBL" id="RBXO01000001">
    <property type="protein sequence ID" value="RKT56053.1"/>
    <property type="molecule type" value="Genomic_DNA"/>
</dbReference>
<dbReference type="InterPro" id="IPR027417">
    <property type="entry name" value="P-loop_NTPase"/>
</dbReference>
<dbReference type="GO" id="GO:0043531">
    <property type="term" value="F:ADP binding"/>
    <property type="evidence" value="ECO:0007669"/>
    <property type="project" value="InterPro"/>
</dbReference>
<dbReference type="SUPFAM" id="SSF48452">
    <property type="entry name" value="TPR-like"/>
    <property type="match status" value="1"/>
</dbReference>
<protein>
    <submittedName>
        <fullName evidence="2">Tetratricopeptide repeat protein</fullName>
    </submittedName>
</protein>
<dbReference type="AlphaFoldDB" id="A0A495W5W6"/>
<evidence type="ECO:0000313" key="2">
    <source>
        <dbReference type="EMBL" id="RKT56053.1"/>
    </source>
</evidence>
<comment type="caution">
    <text evidence="2">The sequence shown here is derived from an EMBL/GenBank/DDBJ whole genome shotgun (WGS) entry which is preliminary data.</text>
</comment>
<dbReference type="Gene3D" id="1.10.8.430">
    <property type="entry name" value="Helical domain of apoptotic protease-activating factors"/>
    <property type="match status" value="1"/>
</dbReference>